<accession>A0AAJ0DE09</accession>
<dbReference type="EMBL" id="JAWDJX010000050">
    <property type="protein sequence ID" value="KAK3048306.1"/>
    <property type="molecule type" value="Genomic_DNA"/>
</dbReference>
<reference evidence="1" key="1">
    <citation type="submission" date="2023-04" db="EMBL/GenBank/DDBJ databases">
        <title>Black Yeasts Isolated from many extreme environments.</title>
        <authorList>
            <person name="Coleine C."/>
            <person name="Stajich J.E."/>
            <person name="Selbmann L."/>
        </authorList>
    </citation>
    <scope>NUCLEOTIDE SEQUENCE</scope>
    <source>
        <strain evidence="1">CCFEE 5312</strain>
    </source>
</reference>
<evidence type="ECO:0000313" key="1">
    <source>
        <dbReference type="EMBL" id="KAK3048306.1"/>
    </source>
</evidence>
<evidence type="ECO:0008006" key="3">
    <source>
        <dbReference type="Google" id="ProtNLM"/>
    </source>
</evidence>
<proteinExistence type="predicted"/>
<dbReference type="AlphaFoldDB" id="A0AAJ0DE09"/>
<sequence>MVESIGMTELFTTTAEVLGPAENGTAPRSQWYYFMQGLPHHEARQRWTSNKLSRRRRQGWTIHQIESPNAVLTRFLVFTSTLLLGRHLIMAEVFAAAASGAGLISLAIQLADCAVKLKSFCDQVEKAPKSLRRLPRELTTFALLLRQIDGIRVAHDSNDSDALAESFELCRECTKEIYEATRSLQAISRKYNAAGRVYSALKFRDVVLLCADLERSKNSLMVAFQVLDHRTQVRAMGASRDTAMQHSLLLFSTASSLIGYDRILLFFWEDLRCQSQL</sequence>
<dbReference type="Proteomes" id="UP001271007">
    <property type="component" value="Unassembled WGS sequence"/>
</dbReference>
<comment type="caution">
    <text evidence="1">The sequence shown here is derived from an EMBL/GenBank/DDBJ whole genome shotgun (WGS) entry which is preliminary data.</text>
</comment>
<evidence type="ECO:0000313" key="2">
    <source>
        <dbReference type="Proteomes" id="UP001271007"/>
    </source>
</evidence>
<keyword evidence="2" id="KW-1185">Reference proteome</keyword>
<organism evidence="1 2">
    <name type="scientific">Extremus antarcticus</name>
    <dbReference type="NCBI Taxonomy" id="702011"/>
    <lineage>
        <taxon>Eukaryota</taxon>
        <taxon>Fungi</taxon>
        <taxon>Dikarya</taxon>
        <taxon>Ascomycota</taxon>
        <taxon>Pezizomycotina</taxon>
        <taxon>Dothideomycetes</taxon>
        <taxon>Dothideomycetidae</taxon>
        <taxon>Mycosphaerellales</taxon>
        <taxon>Extremaceae</taxon>
        <taxon>Extremus</taxon>
    </lineage>
</organism>
<name>A0AAJ0DE09_9PEZI</name>
<protein>
    <recommendedName>
        <fullName evidence="3">Fungal N-terminal domain-containing protein</fullName>
    </recommendedName>
</protein>
<gene>
    <name evidence="1" type="ORF">LTR09_010299</name>
</gene>